<comment type="caution">
    <text evidence="1">The sequence shown here is derived from an EMBL/GenBank/DDBJ whole genome shotgun (WGS) entry which is preliminary data.</text>
</comment>
<reference evidence="1 2" key="1">
    <citation type="submission" date="2024-06" db="EMBL/GenBank/DDBJ databases">
        <title>The Natural Products Discovery Center: Release of the First 8490 Sequenced Strains for Exploring Actinobacteria Biosynthetic Diversity.</title>
        <authorList>
            <person name="Kalkreuter E."/>
            <person name="Kautsar S.A."/>
            <person name="Yang D."/>
            <person name="Bader C.D."/>
            <person name="Teijaro C.N."/>
            <person name="Fluegel L."/>
            <person name="Davis C.M."/>
            <person name="Simpson J.R."/>
            <person name="Lauterbach L."/>
            <person name="Steele A.D."/>
            <person name="Gui C."/>
            <person name="Meng S."/>
            <person name="Li G."/>
            <person name="Viehrig K."/>
            <person name="Ye F."/>
            <person name="Su P."/>
            <person name="Kiefer A.F."/>
            <person name="Nichols A."/>
            <person name="Cepeda A.J."/>
            <person name="Yan W."/>
            <person name="Fan B."/>
            <person name="Jiang Y."/>
            <person name="Adhikari A."/>
            <person name="Zheng C.-J."/>
            <person name="Schuster L."/>
            <person name="Cowan T.M."/>
            <person name="Smanski M.J."/>
            <person name="Chevrette M.G."/>
            <person name="De Carvalho L.P.S."/>
            <person name="Shen B."/>
        </authorList>
    </citation>
    <scope>NUCLEOTIDE SEQUENCE [LARGE SCALE GENOMIC DNA]</scope>
    <source>
        <strain evidence="1 2">NPDC005137</strain>
    </source>
</reference>
<evidence type="ECO:0000313" key="1">
    <source>
        <dbReference type="EMBL" id="MET8431202.1"/>
    </source>
</evidence>
<dbReference type="Pfam" id="PF22752">
    <property type="entry name" value="DUF488-N3i"/>
    <property type="match status" value="1"/>
</dbReference>
<dbReference type="PANTHER" id="PTHR36849:SF1">
    <property type="entry name" value="CYTOPLASMIC PROTEIN"/>
    <property type="match status" value="1"/>
</dbReference>
<keyword evidence="2" id="KW-1185">Reference proteome</keyword>
<protein>
    <submittedName>
        <fullName evidence="1">DUF488 family protein</fullName>
    </submittedName>
</protein>
<dbReference type="EMBL" id="JBEXIP010000001">
    <property type="protein sequence ID" value="MET8431202.1"/>
    <property type="molecule type" value="Genomic_DNA"/>
</dbReference>
<gene>
    <name evidence="1" type="ORF">ABZV61_00125</name>
</gene>
<organism evidence="1 2">
    <name type="scientific">Streptomyces sp. 900116325</name>
    <dbReference type="NCBI Taxonomy" id="3154295"/>
    <lineage>
        <taxon>Bacteria</taxon>
        <taxon>Bacillati</taxon>
        <taxon>Actinomycetota</taxon>
        <taxon>Actinomycetes</taxon>
        <taxon>Kitasatosporales</taxon>
        <taxon>Streptomycetaceae</taxon>
        <taxon>Streptomyces</taxon>
    </lineage>
</organism>
<dbReference type="PANTHER" id="PTHR36849">
    <property type="entry name" value="CYTOPLASMIC PROTEIN-RELATED"/>
    <property type="match status" value="1"/>
</dbReference>
<evidence type="ECO:0000313" key="2">
    <source>
        <dbReference type="Proteomes" id="UP001550044"/>
    </source>
</evidence>
<accession>A0ABV2U036</accession>
<dbReference type="Proteomes" id="UP001550044">
    <property type="component" value="Unassembled WGS sequence"/>
</dbReference>
<dbReference type="RefSeq" id="WP_051877934.1">
    <property type="nucleotide sequence ID" value="NZ_JBEOSG010000006.1"/>
</dbReference>
<sequence length="136" mass="15658">MRAGEEWSTVGSSSVRVRRVYDPQEDGDGTRVLVDRLWPRGVAKDRARIDRWLKELTPSNELRSWYHEDRTGTRYDDFVDRYRAELADPVHTAAVDELVELVRAGGPVTLVTAVKDVPHSHVPVLVDHVEHELRHR</sequence>
<dbReference type="InterPro" id="IPR052552">
    <property type="entry name" value="YeaO-like"/>
</dbReference>
<name>A0ABV2U036_9ACTN</name>
<proteinExistence type="predicted"/>